<dbReference type="PIRSF" id="PIRSF001237">
    <property type="entry name" value="DHOdimr"/>
    <property type="match status" value="1"/>
</dbReference>
<keyword evidence="6 9" id="KW-0378">Hydrolase</keyword>
<gene>
    <name evidence="9" type="primary">pyrC</name>
    <name evidence="12" type="ORF">CH341_04870</name>
</gene>
<comment type="pathway">
    <text evidence="2 9 10">Pyrimidine metabolism; UMP biosynthesis via de novo pathway; (S)-dihydroorotate from bicarbonate: step 3/3.</text>
</comment>
<dbReference type="CDD" id="cd01294">
    <property type="entry name" value="DHOase"/>
    <property type="match status" value="1"/>
</dbReference>
<keyword evidence="5 9" id="KW-0479">Metal-binding</keyword>
<feature type="binding site" evidence="9">
    <location>
        <position position="263"/>
    </location>
    <ligand>
        <name>substrate</name>
    </ligand>
</feature>
<feature type="binding site" evidence="9">
    <location>
        <begin position="15"/>
        <end position="17"/>
    </location>
    <ligand>
        <name>substrate</name>
    </ligand>
</feature>
<comment type="function">
    <text evidence="1 9">Catalyzes the reversible cyclization of carbamoyl aspartate to dihydroorotate.</text>
</comment>
<accession>A0A327L2T2</accession>
<dbReference type="PROSITE" id="PS00482">
    <property type="entry name" value="DIHYDROOROTASE_1"/>
    <property type="match status" value="1"/>
</dbReference>
<feature type="binding site" evidence="9">
    <location>
        <position position="174"/>
    </location>
    <ligand>
        <name>Zn(2+)</name>
        <dbReference type="ChEBI" id="CHEBI:29105"/>
        <label>2</label>
    </ligand>
</feature>
<evidence type="ECO:0000256" key="9">
    <source>
        <dbReference type="HAMAP-Rule" id="MF_00219"/>
    </source>
</evidence>
<keyword evidence="8 9" id="KW-0665">Pyrimidine biosynthesis</keyword>
<protein>
    <recommendedName>
        <fullName evidence="4 9">Dihydroorotase</fullName>
        <shortName evidence="9">DHOase</shortName>
        <ecNumber evidence="4 9">3.5.2.3</ecNumber>
    </recommendedName>
</protein>
<feature type="active site" evidence="9">
    <location>
        <position position="247"/>
    </location>
</feature>
<evidence type="ECO:0000313" key="13">
    <source>
        <dbReference type="Proteomes" id="UP000249130"/>
    </source>
</evidence>
<feature type="binding site" evidence="9">
    <location>
        <position position="136"/>
    </location>
    <ligand>
        <name>Zn(2+)</name>
        <dbReference type="ChEBI" id="CHEBI:29105"/>
        <label>2</label>
    </ligand>
</feature>
<dbReference type="PANTHER" id="PTHR43137">
    <property type="entry name" value="DIHYDROOROTASE"/>
    <property type="match status" value="1"/>
</dbReference>
<feature type="binding site" evidence="9">
    <location>
        <position position="41"/>
    </location>
    <ligand>
        <name>substrate</name>
    </ligand>
</feature>
<dbReference type="UniPathway" id="UPA00070">
    <property type="reaction ID" value="UER00117"/>
</dbReference>
<feature type="binding site" evidence="9">
    <location>
        <position position="251"/>
    </location>
    <ligand>
        <name>substrate</name>
    </ligand>
</feature>
<dbReference type="InterPro" id="IPR006680">
    <property type="entry name" value="Amidohydro-rel"/>
</dbReference>
<name>A0A327L2T2_9BRAD</name>
<evidence type="ECO:0000256" key="1">
    <source>
        <dbReference type="ARBA" id="ARBA00002368"/>
    </source>
</evidence>
<comment type="cofactor">
    <cofactor evidence="9 10">
        <name>Zn(2+)</name>
        <dbReference type="ChEBI" id="CHEBI:29105"/>
    </cofactor>
    <text evidence="9 10">Binds 2 Zn(2+) ions per subunit.</text>
</comment>
<comment type="catalytic activity">
    <reaction evidence="9 10">
        <text>(S)-dihydroorotate + H2O = N-carbamoyl-L-aspartate + H(+)</text>
        <dbReference type="Rhea" id="RHEA:24296"/>
        <dbReference type="ChEBI" id="CHEBI:15377"/>
        <dbReference type="ChEBI" id="CHEBI:15378"/>
        <dbReference type="ChEBI" id="CHEBI:30864"/>
        <dbReference type="ChEBI" id="CHEBI:32814"/>
        <dbReference type="EC" id="3.5.2.3"/>
    </reaction>
</comment>
<dbReference type="SUPFAM" id="SSF51556">
    <property type="entry name" value="Metallo-dependent hydrolases"/>
    <property type="match status" value="1"/>
</dbReference>
<organism evidence="12 13">
    <name type="scientific">Rhodoplanes roseus</name>
    <dbReference type="NCBI Taxonomy" id="29409"/>
    <lineage>
        <taxon>Bacteria</taxon>
        <taxon>Pseudomonadati</taxon>
        <taxon>Pseudomonadota</taxon>
        <taxon>Alphaproteobacteria</taxon>
        <taxon>Hyphomicrobiales</taxon>
        <taxon>Nitrobacteraceae</taxon>
        <taxon>Rhodoplanes</taxon>
    </lineage>
</organism>
<evidence type="ECO:0000256" key="3">
    <source>
        <dbReference type="ARBA" id="ARBA00005631"/>
    </source>
</evidence>
<dbReference type="HAMAP" id="MF_00219">
    <property type="entry name" value="PyrC_classII"/>
    <property type="match status" value="1"/>
</dbReference>
<evidence type="ECO:0000256" key="10">
    <source>
        <dbReference type="RuleBase" id="RU003440"/>
    </source>
</evidence>
<keyword evidence="7 9" id="KW-0862">Zinc</keyword>
<dbReference type="Proteomes" id="UP000249130">
    <property type="component" value="Unassembled WGS sequence"/>
</dbReference>
<dbReference type="PANTHER" id="PTHR43137:SF1">
    <property type="entry name" value="DIHYDROOROTASE"/>
    <property type="match status" value="1"/>
</dbReference>
<feature type="domain" description="Amidohydrolase-related" evidence="11">
    <location>
        <begin position="11"/>
        <end position="305"/>
    </location>
</feature>
<evidence type="ECO:0000256" key="2">
    <source>
        <dbReference type="ARBA" id="ARBA00004880"/>
    </source>
</evidence>
<feature type="binding site" evidence="9">
    <location>
        <position position="136"/>
    </location>
    <ligand>
        <name>substrate</name>
    </ligand>
</feature>
<dbReference type="GO" id="GO:0008270">
    <property type="term" value="F:zinc ion binding"/>
    <property type="evidence" value="ECO:0007669"/>
    <property type="project" value="UniProtKB-UniRule"/>
</dbReference>
<feature type="binding site" description="via carbamate group" evidence="9">
    <location>
        <position position="99"/>
    </location>
    <ligand>
        <name>Zn(2+)</name>
        <dbReference type="ChEBI" id="CHEBI:29105"/>
        <label>1</label>
    </ligand>
</feature>
<evidence type="ECO:0000256" key="8">
    <source>
        <dbReference type="ARBA" id="ARBA00022975"/>
    </source>
</evidence>
<feature type="binding site" evidence="9">
    <location>
        <position position="247"/>
    </location>
    <ligand>
        <name>Zn(2+)</name>
        <dbReference type="ChEBI" id="CHEBI:29105"/>
        <label>1</label>
    </ligand>
</feature>
<comment type="similarity">
    <text evidence="3 9 10">Belongs to the metallo-dependent hydrolases superfamily. DHOase family. Class II DHOase subfamily.</text>
</comment>
<feature type="binding site" evidence="9">
    <location>
        <position position="219"/>
    </location>
    <ligand>
        <name>substrate</name>
    </ligand>
</feature>
<dbReference type="GO" id="GO:0005829">
    <property type="term" value="C:cytosol"/>
    <property type="evidence" value="ECO:0007669"/>
    <property type="project" value="TreeGrafter"/>
</dbReference>
<feature type="binding site" evidence="9">
    <location>
        <position position="15"/>
    </location>
    <ligand>
        <name>Zn(2+)</name>
        <dbReference type="ChEBI" id="CHEBI:29105"/>
        <label>1</label>
    </ligand>
</feature>
<keyword evidence="13" id="KW-1185">Reference proteome</keyword>
<dbReference type="PROSITE" id="PS00483">
    <property type="entry name" value="DIHYDROOROTASE_2"/>
    <property type="match status" value="1"/>
</dbReference>
<comment type="caution">
    <text evidence="12">The sequence shown here is derived from an EMBL/GenBank/DDBJ whole genome shotgun (WGS) entry which is preliminary data.</text>
</comment>
<evidence type="ECO:0000256" key="4">
    <source>
        <dbReference type="ARBA" id="ARBA00012860"/>
    </source>
</evidence>
<proteinExistence type="inferred from homology"/>
<dbReference type="GO" id="GO:0004151">
    <property type="term" value="F:dihydroorotase activity"/>
    <property type="evidence" value="ECO:0007669"/>
    <property type="project" value="UniProtKB-UniRule"/>
</dbReference>
<dbReference type="RefSeq" id="WP_111417912.1">
    <property type="nucleotide sequence ID" value="NZ_NPEX01000020.1"/>
</dbReference>
<evidence type="ECO:0000256" key="7">
    <source>
        <dbReference type="ARBA" id="ARBA00022833"/>
    </source>
</evidence>
<dbReference type="InterPro" id="IPR032466">
    <property type="entry name" value="Metal_Hydrolase"/>
</dbReference>
<feature type="binding site" evidence="9">
    <location>
        <position position="13"/>
    </location>
    <ligand>
        <name>Zn(2+)</name>
        <dbReference type="ChEBI" id="CHEBI:29105"/>
        <label>1</label>
    </ligand>
</feature>
<feature type="modified residue" description="N6-carboxylysine" evidence="9">
    <location>
        <position position="99"/>
    </location>
</feature>
<dbReference type="OrthoDB" id="9808095at2"/>
<dbReference type="Gene3D" id="3.20.20.140">
    <property type="entry name" value="Metal-dependent hydrolases"/>
    <property type="match status" value="1"/>
</dbReference>
<evidence type="ECO:0000259" key="11">
    <source>
        <dbReference type="Pfam" id="PF01979"/>
    </source>
</evidence>
<dbReference type="GO" id="GO:0044205">
    <property type="term" value="P:'de novo' UMP biosynthetic process"/>
    <property type="evidence" value="ECO:0007669"/>
    <property type="project" value="UniProtKB-UniRule"/>
</dbReference>
<dbReference type="EMBL" id="NPEX01000020">
    <property type="protein sequence ID" value="RAI45249.1"/>
    <property type="molecule type" value="Genomic_DNA"/>
</dbReference>
<dbReference type="InterPro" id="IPR002195">
    <property type="entry name" value="Dihydroorotase_CS"/>
</dbReference>
<dbReference type="GO" id="GO:0006207">
    <property type="term" value="P:'de novo' pyrimidine nucleobase biosynthetic process"/>
    <property type="evidence" value="ECO:0007669"/>
    <property type="project" value="TreeGrafter"/>
</dbReference>
<comment type="subunit">
    <text evidence="9">Homodimer.</text>
</comment>
<evidence type="ECO:0000256" key="6">
    <source>
        <dbReference type="ARBA" id="ARBA00022801"/>
    </source>
</evidence>
<dbReference type="Pfam" id="PF01979">
    <property type="entry name" value="Amidohydro_1"/>
    <property type="match status" value="1"/>
</dbReference>
<feature type="binding site" description="via carbamate group" evidence="9">
    <location>
        <position position="99"/>
    </location>
    <ligand>
        <name>Zn(2+)</name>
        <dbReference type="ChEBI" id="CHEBI:29105"/>
        <label>2</label>
    </ligand>
</feature>
<dbReference type="EC" id="3.5.2.3" evidence="4 9"/>
<sequence length="349" mass="37605">MASITLRRPDDWHVHFRDGAVLRTVVPFTARRFGRAIVMPNLTPPVTTAAMAAAYRERVCAAIPAGVTFTPLMTCYLTDATDPADLIAGHRDGIFTAAKLYPAHATTNSSHGVTDVGRIYPVLEAMQKAGMPLLVHGEVNDQTVDIFDREAVFIERVLDPARKRFPSLKVVMEHVTTKEAVDYVRSGGPLIGATVTPQHLMINRNAIFRGGIRPHYYCLPVAKREVHRLAVRAAATSGHPSFFLGTDTAPHLRHLKEAECGCAGLFNAPAALECYATVFAQENALDKLEAFAALNGPAFYGLPPNEERITLTNTAPEPAVEVAVPGEGSLRAFGSDEGLGWSVVDGAAA</sequence>
<evidence type="ECO:0000256" key="5">
    <source>
        <dbReference type="ARBA" id="ARBA00022723"/>
    </source>
</evidence>
<dbReference type="InterPro" id="IPR004721">
    <property type="entry name" value="DHOdimr"/>
</dbReference>
<reference evidence="12 13" key="1">
    <citation type="submission" date="2017-07" db="EMBL/GenBank/DDBJ databases">
        <title>Draft Genome Sequences of Select Purple Nonsulfur Bacteria.</title>
        <authorList>
            <person name="Lasarre B."/>
            <person name="Mckinlay J.B."/>
        </authorList>
    </citation>
    <scope>NUCLEOTIDE SEQUENCE [LARGE SCALE GENOMIC DNA]</scope>
    <source>
        <strain evidence="12 13">DSM 5909</strain>
    </source>
</reference>
<evidence type="ECO:0000313" key="12">
    <source>
        <dbReference type="EMBL" id="RAI45249.1"/>
    </source>
</evidence>
<dbReference type="AlphaFoldDB" id="A0A327L2T2"/>
<dbReference type="NCBIfam" id="TIGR00856">
    <property type="entry name" value="pyrC_dimer"/>
    <property type="match status" value="1"/>
</dbReference>